<evidence type="ECO:0000259" key="2">
    <source>
        <dbReference type="Pfam" id="PF08742"/>
    </source>
</evidence>
<dbReference type="InterPro" id="IPR036084">
    <property type="entry name" value="Ser_inhib-like_sf"/>
</dbReference>
<name>A0AAV2IZ94_KNICA</name>
<evidence type="ECO:0000256" key="1">
    <source>
        <dbReference type="ARBA" id="ARBA00023157"/>
    </source>
</evidence>
<reference evidence="3 4" key="1">
    <citation type="submission" date="2024-04" db="EMBL/GenBank/DDBJ databases">
        <authorList>
            <person name="Waldvogel A.-M."/>
            <person name="Schoenle A."/>
        </authorList>
    </citation>
    <scope>NUCLEOTIDE SEQUENCE [LARGE SCALE GENOMIC DNA]</scope>
</reference>
<dbReference type="GO" id="GO:0005615">
    <property type="term" value="C:extracellular space"/>
    <property type="evidence" value="ECO:0007669"/>
    <property type="project" value="TreeGrafter"/>
</dbReference>
<keyword evidence="4" id="KW-1185">Reference proteome</keyword>
<protein>
    <recommendedName>
        <fullName evidence="2">VWF/SSPO/Zonadhesin-like cysteine-rich domain-containing protein</fullName>
    </recommendedName>
</protein>
<dbReference type="Gene3D" id="2.10.25.10">
    <property type="entry name" value="Laminin"/>
    <property type="match status" value="2"/>
</dbReference>
<proteinExistence type="predicted"/>
<dbReference type="GO" id="GO:0031012">
    <property type="term" value="C:extracellular matrix"/>
    <property type="evidence" value="ECO:0007669"/>
    <property type="project" value="TreeGrafter"/>
</dbReference>
<dbReference type="AlphaFoldDB" id="A0AAV2IZ94"/>
<dbReference type="SUPFAM" id="SSF57567">
    <property type="entry name" value="Serine protease inhibitors"/>
    <property type="match status" value="2"/>
</dbReference>
<accession>A0AAV2IZ94</accession>
<dbReference type="FunFam" id="2.10.25.10:FF:000674">
    <property type="entry name" value="Mucin-2"/>
    <property type="match status" value="1"/>
</dbReference>
<dbReference type="Pfam" id="PF08742">
    <property type="entry name" value="C8"/>
    <property type="match status" value="1"/>
</dbReference>
<sequence length="445" mass="49158">MLPKSLLCADTCRTFGSGVVQPFDGRPFHVRSDCPFTLLTSTHNKVECAITTRRGGNGLLTHAQIVINKIKTDLRQGSIYVSGESIQLPYDHKYQHIFPYGIYTKLRSTVFPLSVFWHTVPGGIDTLWACRQFFSYTLDCLRNTTSEYIQLCEENICGFEENQAVGCSFFREIVRLCGKSHFLWDIWRDLTHCGAPECPGELFYAESGPAFVPSCSNQQIDSSELTSSCVCPSGLVLDDHHEGAPCVSVSSCSCVFNHHLYKPGDTRSNRREACLCSDGEWKCTPLHFPPVCVIEGLYVTTLDGKPYVLGEGCSFVAAKACVQRTCSCRSNLHECLCSALSSYVKACTRLGVEVGDWRMATNCTVECLGNQEFSYHVMACNRTCRSLSGTDLSCLLEHIPVEGCGCPEGTHLNHELSCSSKAYCECHYNGGTTPPGPAVINGRQW</sequence>
<dbReference type="PANTHER" id="PTHR11339:SF408">
    <property type="entry name" value="MUCIN-5B"/>
    <property type="match status" value="1"/>
</dbReference>
<feature type="domain" description="VWF/SSPO/Zonadhesin-like cysteine-rich" evidence="2">
    <location>
        <begin position="319"/>
        <end position="363"/>
    </location>
</feature>
<dbReference type="EMBL" id="OZ035823">
    <property type="protein sequence ID" value="CAL1568950.1"/>
    <property type="molecule type" value="Genomic_DNA"/>
</dbReference>
<dbReference type="InterPro" id="IPR050780">
    <property type="entry name" value="Mucin_vWF_Thrombospondin_sf"/>
</dbReference>
<evidence type="ECO:0000313" key="3">
    <source>
        <dbReference type="EMBL" id="CAL1568950.1"/>
    </source>
</evidence>
<dbReference type="PANTHER" id="PTHR11339">
    <property type="entry name" value="EXTRACELLULAR MATRIX GLYCOPROTEIN RELATED"/>
    <property type="match status" value="1"/>
</dbReference>
<dbReference type="Proteomes" id="UP001497482">
    <property type="component" value="Chromosome 1"/>
</dbReference>
<organism evidence="3 4">
    <name type="scientific">Knipowitschia caucasica</name>
    <name type="common">Caucasian dwarf goby</name>
    <name type="synonym">Pomatoschistus caucasicus</name>
    <dbReference type="NCBI Taxonomy" id="637954"/>
    <lineage>
        <taxon>Eukaryota</taxon>
        <taxon>Metazoa</taxon>
        <taxon>Chordata</taxon>
        <taxon>Craniata</taxon>
        <taxon>Vertebrata</taxon>
        <taxon>Euteleostomi</taxon>
        <taxon>Actinopterygii</taxon>
        <taxon>Neopterygii</taxon>
        <taxon>Teleostei</taxon>
        <taxon>Neoteleostei</taxon>
        <taxon>Acanthomorphata</taxon>
        <taxon>Gobiaria</taxon>
        <taxon>Gobiiformes</taxon>
        <taxon>Gobioidei</taxon>
        <taxon>Gobiidae</taxon>
        <taxon>Gobiinae</taxon>
        <taxon>Knipowitschia</taxon>
    </lineage>
</organism>
<evidence type="ECO:0000313" key="4">
    <source>
        <dbReference type="Proteomes" id="UP001497482"/>
    </source>
</evidence>
<keyword evidence="1" id="KW-1015">Disulfide bond</keyword>
<gene>
    <name evidence="3" type="ORF">KC01_LOCUS1471</name>
</gene>
<dbReference type="InterPro" id="IPR014853">
    <property type="entry name" value="VWF/SSPO/ZAN-like_Cys-rich_dom"/>
</dbReference>